<accession>A0A6N8IY53</accession>
<keyword evidence="2" id="KW-1185">Reference proteome</keyword>
<protein>
    <submittedName>
        <fullName evidence="1">Uncharacterized protein</fullName>
    </submittedName>
</protein>
<dbReference type="RefSeq" id="WP_157398982.1">
    <property type="nucleotide sequence ID" value="NZ_WSEL01000009.1"/>
</dbReference>
<comment type="caution">
    <text evidence="1">The sequence shown here is derived from an EMBL/GenBank/DDBJ whole genome shotgun (WGS) entry which is preliminary data.</text>
</comment>
<evidence type="ECO:0000313" key="1">
    <source>
        <dbReference type="EMBL" id="MVQ30876.1"/>
    </source>
</evidence>
<proteinExistence type="predicted"/>
<evidence type="ECO:0000313" key="2">
    <source>
        <dbReference type="Proteomes" id="UP000469385"/>
    </source>
</evidence>
<gene>
    <name evidence="1" type="ORF">GON04_15555</name>
</gene>
<dbReference type="AlphaFoldDB" id="A0A6N8IY53"/>
<name>A0A6N8IY53_9BURK</name>
<dbReference type="EMBL" id="WSEL01000009">
    <property type="protein sequence ID" value="MVQ30876.1"/>
    <property type="molecule type" value="Genomic_DNA"/>
</dbReference>
<dbReference type="Proteomes" id="UP000469385">
    <property type="component" value="Unassembled WGS sequence"/>
</dbReference>
<sequence length="123" mass="13672">MPSNVRVIKPSDFLRADPDGQVDLPAALQLLQRLAAAAAALDEYEVLIDIRHTIGRLRTDELQQMAAALAGFEDTFQRKTAVLCPPDRFENGHLFSLLAAQQGFGRVRAFLDYETAMEWLLGT</sequence>
<reference evidence="1 2" key="1">
    <citation type="submission" date="2019-12" db="EMBL/GenBank/DDBJ databases">
        <authorList>
            <person name="Huq M.A."/>
        </authorList>
    </citation>
    <scope>NUCLEOTIDE SEQUENCE [LARGE SCALE GENOMIC DNA]</scope>
    <source>
        <strain evidence="1 2">MAH-25</strain>
    </source>
</reference>
<organism evidence="1 2">
    <name type="scientific">Ramlibacter pinisoli</name>
    <dbReference type="NCBI Taxonomy" id="2682844"/>
    <lineage>
        <taxon>Bacteria</taxon>
        <taxon>Pseudomonadati</taxon>
        <taxon>Pseudomonadota</taxon>
        <taxon>Betaproteobacteria</taxon>
        <taxon>Burkholderiales</taxon>
        <taxon>Comamonadaceae</taxon>
        <taxon>Ramlibacter</taxon>
    </lineage>
</organism>